<dbReference type="CDD" id="cd22249">
    <property type="entry name" value="UDM1_RNF168_RNF169-like"/>
    <property type="match status" value="1"/>
</dbReference>
<comment type="caution">
    <text evidence="2">The sequence shown here is derived from an EMBL/GenBank/DDBJ whole genome shotgun (WGS) entry which is preliminary data.</text>
</comment>
<evidence type="ECO:0000256" key="1">
    <source>
        <dbReference type="SAM" id="MobiDB-lite"/>
    </source>
</evidence>
<proteinExistence type="predicted"/>
<dbReference type="AlphaFoldDB" id="A0A2I0IXA6"/>
<name>A0A2I0IXA6_PUNGR</name>
<protein>
    <submittedName>
        <fullName evidence="2">Uncharacterized protein</fullName>
    </submittedName>
</protein>
<feature type="region of interest" description="Disordered" evidence="1">
    <location>
        <begin position="146"/>
        <end position="166"/>
    </location>
</feature>
<sequence length="326" mass="36119">MLHSASFLRLDRITPPLEQISHIWTSLHQIDRNYITSFVGDVPMLSTRRVDWNFLGAAVTFWDPTHAVFNIQVDRIDAALASVILQVVGDRGYESHASPFGLVRPVLFFNHSESIISRLLPLVHVEERKATEEYILRFYRQSSSVHEDFTGSPQPEGNTPYGTPSTSSIAVQAELTSLRSEKDRLRWEVVEKDEQLIDQRQLQRELQRELAQARAELQRRDQELAHANATLERSKKRSHGGSGPASGSGPAFTALGFGPTSGSGPVSGFCPTFTALGFGLTSGSGPAFTFGFRPCIELRPHFWASALHRASAPLLGSGPAFTTFRF</sequence>
<dbReference type="EMBL" id="PGOL01002413">
    <property type="protein sequence ID" value="PKI48300.1"/>
    <property type="molecule type" value="Genomic_DNA"/>
</dbReference>
<organism evidence="2 3">
    <name type="scientific">Punica granatum</name>
    <name type="common">Pomegranate</name>
    <dbReference type="NCBI Taxonomy" id="22663"/>
    <lineage>
        <taxon>Eukaryota</taxon>
        <taxon>Viridiplantae</taxon>
        <taxon>Streptophyta</taxon>
        <taxon>Embryophyta</taxon>
        <taxon>Tracheophyta</taxon>
        <taxon>Spermatophyta</taxon>
        <taxon>Magnoliopsida</taxon>
        <taxon>eudicotyledons</taxon>
        <taxon>Gunneridae</taxon>
        <taxon>Pentapetalae</taxon>
        <taxon>rosids</taxon>
        <taxon>malvids</taxon>
        <taxon>Myrtales</taxon>
        <taxon>Lythraceae</taxon>
        <taxon>Punica</taxon>
    </lineage>
</organism>
<reference evidence="2 3" key="1">
    <citation type="submission" date="2017-11" db="EMBL/GenBank/DDBJ databases">
        <title>De-novo sequencing of pomegranate (Punica granatum L.) genome.</title>
        <authorList>
            <person name="Akparov Z."/>
            <person name="Amiraslanov A."/>
            <person name="Hajiyeva S."/>
            <person name="Abbasov M."/>
            <person name="Kaur K."/>
            <person name="Hamwieh A."/>
            <person name="Solovyev V."/>
            <person name="Salamov A."/>
            <person name="Braich B."/>
            <person name="Kosarev P."/>
            <person name="Mahmoud A."/>
            <person name="Hajiyev E."/>
            <person name="Babayeva S."/>
            <person name="Izzatullayeva V."/>
            <person name="Mammadov A."/>
            <person name="Mammadov A."/>
            <person name="Sharifova S."/>
            <person name="Ojaghi J."/>
            <person name="Eynullazada K."/>
            <person name="Bayramov B."/>
            <person name="Abdulazimova A."/>
            <person name="Shahmuradov I."/>
        </authorList>
    </citation>
    <scope>NUCLEOTIDE SEQUENCE [LARGE SCALE GENOMIC DNA]</scope>
    <source>
        <strain evidence="3">cv. AG2017</strain>
        <tissue evidence="2">Leaf</tissue>
    </source>
</reference>
<evidence type="ECO:0000313" key="3">
    <source>
        <dbReference type="Proteomes" id="UP000233551"/>
    </source>
</evidence>
<accession>A0A2I0IXA6</accession>
<keyword evidence="3" id="KW-1185">Reference proteome</keyword>
<feature type="region of interest" description="Disordered" evidence="1">
    <location>
        <begin position="229"/>
        <end position="253"/>
    </location>
</feature>
<evidence type="ECO:0000313" key="2">
    <source>
        <dbReference type="EMBL" id="PKI48300.1"/>
    </source>
</evidence>
<feature type="compositionally biased region" description="Polar residues" evidence="1">
    <location>
        <begin position="151"/>
        <end position="166"/>
    </location>
</feature>
<dbReference type="Proteomes" id="UP000233551">
    <property type="component" value="Unassembled WGS sequence"/>
</dbReference>
<gene>
    <name evidence="2" type="ORF">CRG98_031309</name>
</gene>